<sequence>MKKLLILLAIMAIGAAQPTHAQFFKKVKEKLDKPLIKKKNKKISEEELERRKNIKLPNAGTLDNDEALKAIAVKGLDSYYSKHSMSNTHQYITSNTWSTVKHKDTGVPLYQWAVGAVVQKNSDGQCMLYEFILRRDYTGGGNYGDVFFNGINRGTIKAPYGNYIACVE</sequence>
<proteinExistence type="predicted"/>
<feature type="signal peptide" evidence="1">
    <location>
        <begin position="1"/>
        <end position="21"/>
    </location>
</feature>
<name>A0A1N6YVH6_9FLAO</name>
<evidence type="ECO:0000256" key="1">
    <source>
        <dbReference type="SAM" id="SignalP"/>
    </source>
</evidence>
<protein>
    <submittedName>
        <fullName evidence="2">Uncharacterized protein</fullName>
    </submittedName>
</protein>
<keyword evidence="3" id="KW-1185">Reference proteome</keyword>
<dbReference type="Proteomes" id="UP000186953">
    <property type="component" value="Unassembled WGS sequence"/>
</dbReference>
<dbReference type="EMBL" id="FTMA01000007">
    <property type="protein sequence ID" value="SIR18633.1"/>
    <property type="molecule type" value="Genomic_DNA"/>
</dbReference>
<gene>
    <name evidence="2" type="ORF">SAMN05421797_107166</name>
</gene>
<dbReference type="STRING" id="228959.SAMN05421797_107166"/>
<accession>A0A1N6YVH6</accession>
<evidence type="ECO:0000313" key="3">
    <source>
        <dbReference type="Proteomes" id="UP000186953"/>
    </source>
</evidence>
<dbReference type="AlphaFoldDB" id="A0A1N6YVH6"/>
<organism evidence="2 3">
    <name type="scientific">Maribacter ulvicola</name>
    <dbReference type="NCBI Taxonomy" id="228959"/>
    <lineage>
        <taxon>Bacteria</taxon>
        <taxon>Pseudomonadati</taxon>
        <taxon>Bacteroidota</taxon>
        <taxon>Flavobacteriia</taxon>
        <taxon>Flavobacteriales</taxon>
        <taxon>Flavobacteriaceae</taxon>
        <taxon>Maribacter</taxon>
    </lineage>
</organism>
<keyword evidence="1" id="KW-0732">Signal</keyword>
<evidence type="ECO:0000313" key="2">
    <source>
        <dbReference type="EMBL" id="SIR18633.1"/>
    </source>
</evidence>
<reference evidence="3" key="1">
    <citation type="submission" date="2017-01" db="EMBL/GenBank/DDBJ databases">
        <authorList>
            <person name="Varghese N."/>
            <person name="Submissions S."/>
        </authorList>
    </citation>
    <scope>NUCLEOTIDE SEQUENCE [LARGE SCALE GENOMIC DNA]</scope>
    <source>
        <strain evidence="3">DSM 15366</strain>
    </source>
</reference>
<feature type="chain" id="PRO_5012071447" evidence="1">
    <location>
        <begin position="22"/>
        <end position="168"/>
    </location>
</feature>
<dbReference type="RefSeq" id="WP_076550108.1">
    <property type="nucleotide sequence ID" value="NZ_FTMA01000007.1"/>
</dbReference>
<dbReference type="OrthoDB" id="1181409at2"/>